<protein>
    <submittedName>
        <fullName evidence="7">Guanylate kinase</fullName>
    </submittedName>
</protein>
<comment type="catalytic activity">
    <reaction evidence="5">
        <text>GMP + ATP = GDP + ADP</text>
        <dbReference type="Rhea" id="RHEA:20780"/>
        <dbReference type="ChEBI" id="CHEBI:30616"/>
        <dbReference type="ChEBI" id="CHEBI:58115"/>
        <dbReference type="ChEBI" id="CHEBI:58189"/>
        <dbReference type="ChEBI" id="CHEBI:456216"/>
        <dbReference type="EC" id="2.7.4.8"/>
    </reaction>
</comment>
<organism evidence="7 8">
    <name type="scientific">Lachnoclostridium phytofermentans</name>
    <dbReference type="NCBI Taxonomy" id="66219"/>
    <lineage>
        <taxon>Bacteria</taxon>
        <taxon>Bacillati</taxon>
        <taxon>Bacillota</taxon>
        <taxon>Clostridia</taxon>
        <taxon>Lachnospirales</taxon>
        <taxon>Lachnospiraceae</taxon>
    </lineage>
</organism>
<dbReference type="AlphaFoldDB" id="A0A3D2X498"/>
<dbReference type="Gene3D" id="3.40.50.300">
    <property type="entry name" value="P-loop containing nucleotide triphosphate hydrolases"/>
    <property type="match status" value="1"/>
</dbReference>
<comment type="function">
    <text evidence="1">Essential for recycling GMP and indirectly, cGMP.</text>
</comment>
<comment type="caution">
    <text evidence="7">The sequence shown here is derived from an EMBL/GenBank/DDBJ whole genome shotgun (WGS) entry which is preliminary data.</text>
</comment>
<dbReference type="EMBL" id="DPVV01000199">
    <property type="protein sequence ID" value="HCL01932.1"/>
    <property type="molecule type" value="Genomic_DNA"/>
</dbReference>
<dbReference type="PROSITE" id="PS00856">
    <property type="entry name" value="GUANYLATE_KINASE_1"/>
    <property type="match status" value="1"/>
</dbReference>
<dbReference type="SMART" id="SM00072">
    <property type="entry name" value="GuKc"/>
    <property type="match status" value="1"/>
</dbReference>
<dbReference type="PANTHER" id="PTHR23117">
    <property type="entry name" value="GUANYLATE KINASE-RELATED"/>
    <property type="match status" value="1"/>
</dbReference>
<feature type="domain" description="Guanylate kinase-like" evidence="6">
    <location>
        <begin position="2"/>
        <end position="192"/>
    </location>
</feature>
<gene>
    <name evidence="7" type="ORF">DHW61_05860</name>
</gene>
<dbReference type="PANTHER" id="PTHR23117:SF13">
    <property type="entry name" value="GUANYLATE KINASE"/>
    <property type="match status" value="1"/>
</dbReference>
<dbReference type="PROSITE" id="PS50052">
    <property type="entry name" value="GUANYLATE_KINASE_2"/>
    <property type="match status" value="1"/>
</dbReference>
<keyword evidence="3" id="KW-0808">Transferase</keyword>
<comment type="similarity">
    <text evidence="2">Belongs to the guanylate kinase family.</text>
</comment>
<dbReference type="GO" id="GO:0004385">
    <property type="term" value="F:GMP kinase activity"/>
    <property type="evidence" value="ECO:0007669"/>
    <property type="project" value="UniProtKB-EC"/>
</dbReference>
<evidence type="ECO:0000256" key="5">
    <source>
        <dbReference type="ARBA" id="ARBA00048594"/>
    </source>
</evidence>
<evidence type="ECO:0000256" key="3">
    <source>
        <dbReference type="ARBA" id="ARBA00022679"/>
    </source>
</evidence>
<evidence type="ECO:0000313" key="8">
    <source>
        <dbReference type="Proteomes" id="UP000262969"/>
    </source>
</evidence>
<evidence type="ECO:0000256" key="2">
    <source>
        <dbReference type="ARBA" id="ARBA00005790"/>
    </source>
</evidence>
<evidence type="ECO:0000256" key="4">
    <source>
        <dbReference type="ARBA" id="ARBA00022777"/>
    </source>
</evidence>
<evidence type="ECO:0000256" key="1">
    <source>
        <dbReference type="ARBA" id="ARBA00003531"/>
    </source>
</evidence>
<dbReference type="SUPFAM" id="SSF52540">
    <property type="entry name" value="P-loop containing nucleoside triphosphate hydrolases"/>
    <property type="match status" value="1"/>
</dbReference>
<dbReference type="GO" id="GO:0005829">
    <property type="term" value="C:cytosol"/>
    <property type="evidence" value="ECO:0007669"/>
    <property type="project" value="TreeGrafter"/>
</dbReference>
<proteinExistence type="inferred from homology"/>
<keyword evidence="4 7" id="KW-0418">Kinase</keyword>
<dbReference type="InterPro" id="IPR008144">
    <property type="entry name" value="Guanylate_kin-like_dom"/>
</dbReference>
<dbReference type="Pfam" id="PF00625">
    <property type="entry name" value="Guanylate_kin"/>
    <property type="match status" value="1"/>
</dbReference>
<reference evidence="7 8" key="1">
    <citation type="journal article" date="2018" name="Nat. Biotechnol.">
        <title>A standardized bacterial taxonomy based on genome phylogeny substantially revises the tree of life.</title>
        <authorList>
            <person name="Parks D.H."/>
            <person name="Chuvochina M."/>
            <person name="Waite D.W."/>
            <person name="Rinke C."/>
            <person name="Skarshewski A."/>
            <person name="Chaumeil P.A."/>
            <person name="Hugenholtz P."/>
        </authorList>
    </citation>
    <scope>NUCLEOTIDE SEQUENCE [LARGE SCALE GENOMIC DNA]</scope>
    <source>
        <strain evidence="7">UBA11728</strain>
    </source>
</reference>
<dbReference type="InterPro" id="IPR027417">
    <property type="entry name" value="P-loop_NTPase"/>
</dbReference>
<dbReference type="InterPro" id="IPR020590">
    <property type="entry name" value="Guanylate_kinase_CS"/>
</dbReference>
<dbReference type="Proteomes" id="UP000262969">
    <property type="component" value="Unassembled WGS sequence"/>
</dbReference>
<evidence type="ECO:0000313" key="7">
    <source>
        <dbReference type="EMBL" id="HCL01932.1"/>
    </source>
</evidence>
<accession>A0A3D2X498</accession>
<evidence type="ECO:0000259" key="6">
    <source>
        <dbReference type="PROSITE" id="PS50052"/>
    </source>
</evidence>
<sequence>MSKIFVIMGKSATGKDTVYKKLIESNELMLKTAVGYTTRPIRKGERNGVEYRFVTENEMENLKEKGLIIEHRSYDTVQGEWHYFTVNDEQIILGKNDYLLISTLEGFVQIRKYFGKDIVIPIYIEVADDIRLERSIIRERKQENPKYAEVCRRYLADEEDFSEEKLMEANIIKRYKNVDLNECINEIENDIKSFQI</sequence>
<name>A0A3D2X498_9FIRM</name>
<dbReference type="InterPro" id="IPR008145">
    <property type="entry name" value="GK/Ca_channel_bsu"/>
</dbReference>